<keyword evidence="9" id="KW-1015">Disulfide bond</keyword>
<dbReference type="PROSITE" id="PS50026">
    <property type="entry name" value="EGF_3"/>
    <property type="match status" value="1"/>
</dbReference>
<evidence type="ECO:0000256" key="16">
    <source>
        <dbReference type="SAM" id="Phobius"/>
    </source>
</evidence>
<keyword evidence="7 13" id="KW-0418">Kinase</keyword>
<dbReference type="InterPro" id="IPR001245">
    <property type="entry name" value="Ser-Thr/Tyr_kinase_cat_dom"/>
</dbReference>
<dbReference type="GO" id="GO:0005886">
    <property type="term" value="C:plasma membrane"/>
    <property type="evidence" value="ECO:0007669"/>
    <property type="project" value="UniProtKB-SubCell"/>
</dbReference>
<dbReference type="PROSITE" id="PS00107">
    <property type="entry name" value="PROTEIN_KINASE_ATP"/>
    <property type="match status" value="1"/>
</dbReference>
<dbReference type="Gene3D" id="1.10.510.10">
    <property type="entry name" value="Transferase(Phosphotransferase) domain 1"/>
    <property type="match status" value="1"/>
</dbReference>
<feature type="signal peptide" evidence="17">
    <location>
        <begin position="1"/>
        <end position="26"/>
    </location>
</feature>
<dbReference type="InterPro" id="IPR001480">
    <property type="entry name" value="Bulb-type_lectin_dom"/>
</dbReference>
<keyword evidence="6 13" id="KW-0547">Nucleotide-binding</keyword>
<evidence type="ECO:0000259" key="21">
    <source>
        <dbReference type="PROSITE" id="PS50948"/>
    </source>
</evidence>
<evidence type="ECO:0000256" key="11">
    <source>
        <dbReference type="ARBA" id="ARBA00047899"/>
    </source>
</evidence>
<evidence type="ECO:0000256" key="2">
    <source>
        <dbReference type="ARBA" id="ARBA00022475"/>
    </source>
</evidence>
<comment type="catalytic activity">
    <reaction evidence="12 13">
        <text>L-seryl-[protein] + ATP = O-phospho-L-seryl-[protein] + ADP + H(+)</text>
        <dbReference type="Rhea" id="RHEA:17989"/>
        <dbReference type="Rhea" id="RHEA-COMP:9863"/>
        <dbReference type="Rhea" id="RHEA-COMP:11604"/>
        <dbReference type="ChEBI" id="CHEBI:15378"/>
        <dbReference type="ChEBI" id="CHEBI:29999"/>
        <dbReference type="ChEBI" id="CHEBI:30616"/>
        <dbReference type="ChEBI" id="CHEBI:83421"/>
        <dbReference type="ChEBI" id="CHEBI:456216"/>
        <dbReference type="EC" id="2.7.11.1"/>
    </reaction>
</comment>
<dbReference type="CDD" id="cd01098">
    <property type="entry name" value="PAN_AP_plant"/>
    <property type="match status" value="1"/>
</dbReference>
<evidence type="ECO:0000313" key="23">
    <source>
        <dbReference type="RefSeq" id="XP_010268927.1"/>
    </source>
</evidence>
<dbReference type="PROSITE" id="PS50948">
    <property type="entry name" value="PAN"/>
    <property type="match status" value="1"/>
</dbReference>
<keyword evidence="16" id="KW-1133">Transmembrane helix</keyword>
<evidence type="ECO:0000256" key="13">
    <source>
        <dbReference type="PIRNR" id="PIRNR000641"/>
    </source>
</evidence>
<dbReference type="FunCoup" id="A0A1U8AZI0">
    <property type="interactions" value="760"/>
</dbReference>
<evidence type="ECO:0000256" key="5">
    <source>
        <dbReference type="ARBA" id="ARBA00022729"/>
    </source>
</evidence>
<sequence length="846" mass="94164">MKIGCGNYLTSLFLIISVYLSSCCIAIDTITPTQYIRNSETIISAGGKFKLGFFSPSNSTSRYVGIWYNTIPGQTIVWVANRENPTVNASGVLMIADDGNLVVRDGSRHVLWSTNVSNIANANTSAQLSDYGNLVLRAASSSGNGNTNNGILWESFEHPLDSFLTTMKIGVNLRTGDKRTLTSRKSDSDPSPGNFSLGVIATGIPQVAILKGSLPYWVSGPWNNRIFIGIPAMSSIYISGLNLVRDDTEGTVYVMRNVADIDESYFIMFKLDSDGLLVERQWDEGKNEWVSWAIQKTECDTYGKCGPFGSCDASSSPICTCLEGFTPKSPEEWSMRNWSSGCIRRTSLLCERNNTAGEEGKADGFLRRERMKVPDFAIWSAAIDVKACEEQCLKNCSCVAFAFDSGIGCMSWNGSLIDIQKFSAGGIDLYIRLAHSEIAKGRNVKTIIIGTVIIGTLTVAVLAYVAYCWRVKRKGCKNGRSSKMLLSDVSKSSGEVLGADVLRDRIKHRKSSELTLFKFEDLAKATDNFDSVNKLGKGGFGLVYKGKLQGGQHIAVKRLSKSSEQGLEEFKNEVMVISSLQHRNLVKLLGCCIEGGEKMLIYEFMSNRSLDAFLFDATKRALLDWRKRFHIIEGIGRGLLYLHRDSRLKIIHRDLKASNILLDEELNPKISDFGMARILGGTQEEERTRRVVGTYGYMSPEYVMQGNFSEKSDVFSFGVLLLEIVSGKRNTSFFHHQEYVSLLDHTWKLWNENKLEDFIEPTLCEPCIQPEILRCIHVGLLCVQEFPKDRPTMSTVVSMLSSEIAILPTPKHPAFTERQILLDKDPCQDNQYICSTNVTITTLNGR</sequence>
<accession>A0A1U8AZI0</accession>
<keyword evidence="10" id="KW-0325">Glycoprotein</keyword>
<dbReference type="InterPro" id="IPR036426">
    <property type="entry name" value="Bulb-type_lectin_dom_sf"/>
</dbReference>
<dbReference type="InterPro" id="IPR000742">
    <property type="entry name" value="EGF"/>
</dbReference>
<dbReference type="PROSITE" id="PS50927">
    <property type="entry name" value="BULB_LECTIN"/>
    <property type="match status" value="1"/>
</dbReference>
<proteinExistence type="inferred from homology"/>
<dbReference type="OrthoDB" id="1934880at2759"/>
<keyword evidence="5 17" id="KW-0732">Signal</keyword>
<keyword evidence="8 13" id="KW-0067">ATP-binding</keyword>
<keyword evidence="16" id="KW-0472">Membrane</keyword>
<dbReference type="GO" id="GO:0005524">
    <property type="term" value="F:ATP binding"/>
    <property type="evidence" value="ECO:0007669"/>
    <property type="project" value="UniProtKB-UniRule"/>
</dbReference>
<dbReference type="eggNOG" id="ENOG502QSUU">
    <property type="taxonomic scope" value="Eukaryota"/>
</dbReference>
<evidence type="ECO:0000256" key="9">
    <source>
        <dbReference type="ARBA" id="ARBA00023157"/>
    </source>
</evidence>
<dbReference type="FunFam" id="3.30.200.20:FF:000418">
    <property type="entry name" value="G-type lectin S-receptor-like serine/threonine-protein kinase"/>
    <property type="match status" value="1"/>
</dbReference>
<keyword evidence="4 13" id="KW-0808">Transferase</keyword>
<dbReference type="GeneID" id="104605738"/>
<dbReference type="PROSITE" id="PS00108">
    <property type="entry name" value="PROTEIN_KINASE_ST"/>
    <property type="match status" value="1"/>
</dbReference>
<evidence type="ECO:0000259" key="19">
    <source>
        <dbReference type="PROSITE" id="PS50026"/>
    </source>
</evidence>
<feature type="transmembrane region" description="Helical" evidence="16">
    <location>
        <begin position="447"/>
        <end position="467"/>
    </location>
</feature>
<feature type="domain" description="Protein kinase" evidence="18">
    <location>
        <begin position="529"/>
        <end position="815"/>
    </location>
</feature>
<dbReference type="InterPro" id="IPR017441">
    <property type="entry name" value="Protein_kinase_ATP_BS"/>
</dbReference>
<dbReference type="InParanoid" id="A0A1U8AZI0"/>
<dbReference type="PANTHER" id="PTHR27002">
    <property type="entry name" value="RECEPTOR-LIKE SERINE/THREONINE-PROTEIN KINASE SD1-8"/>
    <property type="match status" value="1"/>
</dbReference>
<dbReference type="AlphaFoldDB" id="A0A1U8AZI0"/>
<feature type="domain" description="Apple" evidence="21">
    <location>
        <begin position="350"/>
        <end position="434"/>
    </location>
</feature>
<comment type="catalytic activity">
    <reaction evidence="11 13">
        <text>L-threonyl-[protein] + ATP = O-phospho-L-threonyl-[protein] + ADP + H(+)</text>
        <dbReference type="Rhea" id="RHEA:46608"/>
        <dbReference type="Rhea" id="RHEA-COMP:11060"/>
        <dbReference type="Rhea" id="RHEA-COMP:11605"/>
        <dbReference type="ChEBI" id="CHEBI:15378"/>
        <dbReference type="ChEBI" id="CHEBI:30013"/>
        <dbReference type="ChEBI" id="CHEBI:30616"/>
        <dbReference type="ChEBI" id="CHEBI:61977"/>
        <dbReference type="ChEBI" id="CHEBI:456216"/>
        <dbReference type="EC" id="2.7.11.1"/>
    </reaction>
</comment>
<dbReference type="EC" id="2.7.11.1" evidence="13"/>
<keyword evidence="22" id="KW-1185">Reference proteome</keyword>
<dbReference type="RefSeq" id="XP_010268927.1">
    <property type="nucleotide sequence ID" value="XM_010270625.2"/>
</dbReference>
<dbReference type="InterPro" id="IPR008271">
    <property type="entry name" value="Ser/Thr_kinase_AS"/>
</dbReference>
<evidence type="ECO:0000256" key="15">
    <source>
        <dbReference type="PROSITE-ProRule" id="PRU10141"/>
    </source>
</evidence>
<keyword evidence="2" id="KW-1003">Cell membrane</keyword>
<dbReference type="KEGG" id="nnu:104605738"/>
<dbReference type="Pfam" id="PF01453">
    <property type="entry name" value="B_lectin"/>
    <property type="match status" value="1"/>
</dbReference>
<dbReference type="InterPro" id="IPR000719">
    <property type="entry name" value="Prot_kinase_dom"/>
</dbReference>
<dbReference type="Gene3D" id="2.90.10.10">
    <property type="entry name" value="Bulb-type lectin domain"/>
    <property type="match status" value="1"/>
</dbReference>
<dbReference type="SUPFAM" id="SSF51110">
    <property type="entry name" value="alpha-D-mannose-specific plant lectins"/>
    <property type="match status" value="1"/>
</dbReference>
<dbReference type="FunFam" id="2.90.10.10:FF:000001">
    <property type="entry name" value="G-type lectin S-receptor-like serine/threonine-protein kinase"/>
    <property type="match status" value="1"/>
</dbReference>
<evidence type="ECO:0000256" key="8">
    <source>
        <dbReference type="ARBA" id="ARBA00022840"/>
    </source>
</evidence>
<evidence type="ECO:0000259" key="18">
    <source>
        <dbReference type="PROSITE" id="PS50011"/>
    </source>
</evidence>
<evidence type="ECO:0000256" key="1">
    <source>
        <dbReference type="ARBA" id="ARBA00004251"/>
    </source>
</evidence>
<dbReference type="SMART" id="SM00108">
    <property type="entry name" value="B_lectin"/>
    <property type="match status" value="1"/>
</dbReference>
<feature type="domain" description="EGF-like" evidence="19">
    <location>
        <begin position="295"/>
        <end position="331"/>
    </location>
</feature>
<evidence type="ECO:0000259" key="20">
    <source>
        <dbReference type="PROSITE" id="PS50927"/>
    </source>
</evidence>
<evidence type="ECO:0000256" key="14">
    <source>
        <dbReference type="PROSITE-ProRule" id="PRU00076"/>
    </source>
</evidence>
<evidence type="ECO:0000256" key="4">
    <source>
        <dbReference type="ARBA" id="ARBA00022679"/>
    </source>
</evidence>
<dbReference type="GO" id="GO:0004674">
    <property type="term" value="F:protein serine/threonine kinase activity"/>
    <property type="evidence" value="ECO:0007669"/>
    <property type="project" value="UniProtKB-KW"/>
</dbReference>
<dbReference type="Pfam" id="PF08276">
    <property type="entry name" value="PAN_2"/>
    <property type="match status" value="1"/>
</dbReference>
<dbReference type="Pfam" id="PF07714">
    <property type="entry name" value="PK_Tyr_Ser-Thr"/>
    <property type="match status" value="1"/>
</dbReference>
<dbReference type="PANTHER" id="PTHR27002:SF1082">
    <property type="entry name" value="OS06G0693000 PROTEIN"/>
    <property type="match status" value="1"/>
</dbReference>
<feature type="binding site" evidence="15">
    <location>
        <position position="557"/>
    </location>
    <ligand>
        <name>ATP</name>
        <dbReference type="ChEBI" id="CHEBI:30616"/>
    </ligand>
</feature>
<evidence type="ECO:0000256" key="6">
    <source>
        <dbReference type="ARBA" id="ARBA00022741"/>
    </source>
</evidence>
<evidence type="ECO:0000256" key="3">
    <source>
        <dbReference type="ARBA" id="ARBA00022527"/>
    </source>
</evidence>
<dbReference type="PIRSF" id="PIRSF000641">
    <property type="entry name" value="SRK"/>
    <property type="match status" value="1"/>
</dbReference>
<dbReference type="FunFam" id="1.10.510.10:FF:000060">
    <property type="entry name" value="G-type lectin S-receptor-like serine/threonine-protein kinase"/>
    <property type="match status" value="1"/>
</dbReference>
<dbReference type="SUPFAM" id="SSF56112">
    <property type="entry name" value="Protein kinase-like (PK-like)"/>
    <property type="match status" value="1"/>
</dbReference>
<dbReference type="SMART" id="SM00473">
    <property type="entry name" value="PAN_AP"/>
    <property type="match status" value="1"/>
</dbReference>
<dbReference type="InterPro" id="IPR011009">
    <property type="entry name" value="Kinase-like_dom_sf"/>
</dbReference>
<dbReference type="PROSITE" id="PS50011">
    <property type="entry name" value="PROTEIN_KINASE_DOM"/>
    <property type="match status" value="1"/>
</dbReference>
<dbReference type="CDD" id="cd14066">
    <property type="entry name" value="STKc_IRAK"/>
    <property type="match status" value="1"/>
</dbReference>
<comment type="similarity">
    <text evidence="13">Belongs to the protein kinase superfamily. Ser/Thr protein kinase family.</text>
</comment>
<keyword evidence="14" id="KW-0245">EGF-like domain</keyword>
<dbReference type="Proteomes" id="UP000189703">
    <property type="component" value="Unplaced"/>
</dbReference>
<evidence type="ECO:0000256" key="7">
    <source>
        <dbReference type="ARBA" id="ARBA00022777"/>
    </source>
</evidence>
<dbReference type="InterPro" id="IPR000858">
    <property type="entry name" value="S_locus_glycoprot_dom"/>
</dbReference>
<evidence type="ECO:0000256" key="10">
    <source>
        <dbReference type="ARBA" id="ARBA00023180"/>
    </source>
</evidence>
<feature type="chain" id="PRO_5010531755" description="Receptor-like serine/threonine-protein kinase" evidence="17">
    <location>
        <begin position="27"/>
        <end position="846"/>
    </location>
</feature>
<gene>
    <name evidence="23" type="primary">LOC104605738</name>
</gene>
<dbReference type="SMART" id="SM00220">
    <property type="entry name" value="S_TKc"/>
    <property type="match status" value="1"/>
</dbReference>
<organism evidence="22 23">
    <name type="scientific">Nelumbo nucifera</name>
    <name type="common">Sacred lotus</name>
    <dbReference type="NCBI Taxonomy" id="4432"/>
    <lineage>
        <taxon>Eukaryota</taxon>
        <taxon>Viridiplantae</taxon>
        <taxon>Streptophyta</taxon>
        <taxon>Embryophyta</taxon>
        <taxon>Tracheophyta</taxon>
        <taxon>Spermatophyta</taxon>
        <taxon>Magnoliopsida</taxon>
        <taxon>Proteales</taxon>
        <taxon>Nelumbonaceae</taxon>
        <taxon>Nelumbo</taxon>
    </lineage>
</organism>
<keyword evidence="3 13" id="KW-0723">Serine/threonine-protein kinase</keyword>
<dbReference type="CDD" id="cd00028">
    <property type="entry name" value="B_lectin"/>
    <property type="match status" value="1"/>
</dbReference>
<dbReference type="GO" id="GO:0048544">
    <property type="term" value="P:recognition of pollen"/>
    <property type="evidence" value="ECO:0007669"/>
    <property type="project" value="InterPro"/>
</dbReference>
<protein>
    <recommendedName>
        <fullName evidence="13">Receptor-like serine/threonine-protein kinase</fullName>
        <ecNumber evidence="13">2.7.11.1</ecNumber>
    </recommendedName>
</protein>
<evidence type="ECO:0000313" key="22">
    <source>
        <dbReference type="Proteomes" id="UP000189703"/>
    </source>
</evidence>
<name>A0A1U8AZI0_NELNU</name>
<dbReference type="InterPro" id="IPR024171">
    <property type="entry name" value="SRK-like_kinase"/>
</dbReference>
<dbReference type="Pfam" id="PF00954">
    <property type="entry name" value="S_locus_glycop"/>
    <property type="match status" value="1"/>
</dbReference>
<dbReference type="OMA" id="KFSERRW"/>
<evidence type="ECO:0000256" key="12">
    <source>
        <dbReference type="ARBA" id="ARBA00048679"/>
    </source>
</evidence>
<comment type="caution">
    <text evidence="14">Lacks conserved residue(s) required for the propagation of feature annotation.</text>
</comment>
<reference evidence="23" key="1">
    <citation type="submission" date="2025-08" db="UniProtKB">
        <authorList>
            <consortium name="RefSeq"/>
        </authorList>
    </citation>
    <scope>IDENTIFICATION</scope>
</reference>
<dbReference type="Gene3D" id="3.30.200.20">
    <property type="entry name" value="Phosphorylase Kinase, domain 1"/>
    <property type="match status" value="1"/>
</dbReference>
<keyword evidence="16" id="KW-0812">Transmembrane</keyword>
<feature type="domain" description="Bulb-type lectin" evidence="20">
    <location>
        <begin position="27"/>
        <end position="149"/>
    </location>
</feature>
<dbReference type="InterPro" id="IPR003609">
    <property type="entry name" value="Pan_app"/>
</dbReference>
<evidence type="ECO:0000256" key="17">
    <source>
        <dbReference type="SAM" id="SignalP"/>
    </source>
</evidence>
<comment type="subcellular location">
    <subcellularLocation>
        <location evidence="1">Cell membrane</location>
        <topology evidence="1">Single-pass type I membrane protein</topology>
    </subcellularLocation>
</comment>
<dbReference type="GO" id="GO:0106310">
    <property type="term" value="F:protein serine kinase activity"/>
    <property type="evidence" value="ECO:0007669"/>
    <property type="project" value="RHEA"/>
</dbReference>